<dbReference type="PANTHER" id="PTHR21262:SF36">
    <property type="entry name" value="BIFUNCTIONAL (P)PPGPP SYNTHASE_HYDROLASE SPOT"/>
    <property type="match status" value="1"/>
</dbReference>
<dbReference type="CDD" id="cd04876">
    <property type="entry name" value="ACT_RelA-SpoT"/>
    <property type="match status" value="1"/>
</dbReference>
<dbReference type="AlphaFoldDB" id="A0A0D6ETX5"/>
<dbReference type="GO" id="GO:0005886">
    <property type="term" value="C:plasma membrane"/>
    <property type="evidence" value="ECO:0007669"/>
    <property type="project" value="TreeGrafter"/>
</dbReference>
<dbReference type="PROSITE" id="PS51880">
    <property type="entry name" value="TGS"/>
    <property type="match status" value="1"/>
</dbReference>
<organism evidence="5 6">
    <name type="scientific">Candidatus Methylopumilus planktonicus</name>
    <dbReference type="NCBI Taxonomy" id="1581557"/>
    <lineage>
        <taxon>Bacteria</taxon>
        <taxon>Pseudomonadati</taxon>
        <taxon>Pseudomonadota</taxon>
        <taxon>Betaproteobacteria</taxon>
        <taxon>Nitrosomonadales</taxon>
        <taxon>Methylophilaceae</taxon>
        <taxon>Candidatus Methylopumilus</taxon>
    </lineage>
</organism>
<dbReference type="InterPro" id="IPR004811">
    <property type="entry name" value="RelA/Spo_fam"/>
</dbReference>
<sequence length="733" mass="82705">MASTAHFNKADAQKTPPLPLLPVDNEASELTILLKTYLKPKDIQKIWDAYRFSEEAHHGQSRRSGEPYIVHPVAVACTLAKLHLDAPTILAALLHDVVEDTTITNKEIEKKFGKQVSVLVDGLSKLDKIEFQDATEAQAENFRKMLLAMSNDVRVILVKLADRLHNMQTLDVLRPEKQKRIAQETHDIYAPIANRLGLNSIYQELEDLSFKYLYPMRYRAIQKAMKASRGNRREVVEKITAAIHQKLTEMKMDTEVSGREKNTYSIYKKMSEKSMSFAQINDIYAFRIIVKEANDAYSALGALHSLYKPLPGKFKDYIAIPKANGYQSLHTSLFGPFGTPIEVQIRSKKMHKLAEAGVAAHWLYKTKDAHLTELQQQTHQWLKRLLEIQSDSADSLEFLEHLKVDLFPDEVYVFTPKGKILALPKGSTAVDFAYAVHSDVGNCCVAAKYNQELVPLRAEVNNGDHIEIITAPLAKPNPAWLNFVITGKARSHIRQYLKSIESEESSRLGEGMLNQALKALHISPSSVKESHWKKLISDYGVKTKEEILAEIGLGKRMNVMVAHQLISFMDGVSHVKGKHKQLDVITIKGSESMAIQLATCCHPIPGDPILGFINKDKGLVVHTHDCLAIRKFKLDPDKWLDVEWDPSPDRLFKVNLQIMVLNGRGMLAKISSVITESDSNIDNVNVEESDGGHFVNVNFIVQVHNRIHLADLMRNLRKISDIARISRVKMKTF</sequence>
<dbReference type="CDD" id="cd00077">
    <property type="entry name" value="HDc"/>
    <property type="match status" value="1"/>
</dbReference>
<reference evidence="6" key="1">
    <citation type="submission" date="2014-12" db="EMBL/GenBank/DDBJ databases">
        <authorList>
            <person name="Salcher M.M."/>
        </authorList>
    </citation>
    <scope>NUCLEOTIDE SEQUENCE [LARGE SCALE GENOMIC DNA]</scope>
    <source>
        <strain evidence="6">MMS-10A-171</strain>
    </source>
</reference>
<dbReference type="Gene3D" id="3.30.460.10">
    <property type="entry name" value="Beta Polymerase, domain 2"/>
    <property type="match status" value="1"/>
</dbReference>
<dbReference type="CDD" id="cd01668">
    <property type="entry name" value="TGS_RSH"/>
    <property type="match status" value="1"/>
</dbReference>
<name>A0A0D6ETX5_9PROT</name>
<evidence type="ECO:0000259" key="3">
    <source>
        <dbReference type="PROSITE" id="PS51831"/>
    </source>
</evidence>
<keyword evidence="5" id="KW-0808">Transferase</keyword>
<dbReference type="PROSITE" id="PS51671">
    <property type="entry name" value="ACT"/>
    <property type="match status" value="1"/>
</dbReference>
<dbReference type="InterPro" id="IPR045865">
    <property type="entry name" value="ACT-like_dom_sf"/>
</dbReference>
<dbReference type="InterPro" id="IPR033655">
    <property type="entry name" value="TGS_RelA/SpoT"/>
</dbReference>
<dbReference type="CDD" id="cd05399">
    <property type="entry name" value="NT_Rel-Spo_like"/>
    <property type="match status" value="1"/>
</dbReference>
<dbReference type="SUPFAM" id="SSF55021">
    <property type="entry name" value="ACT-like"/>
    <property type="match status" value="1"/>
</dbReference>
<dbReference type="GO" id="GO:0015949">
    <property type="term" value="P:nucleobase-containing small molecule interconversion"/>
    <property type="evidence" value="ECO:0007669"/>
    <property type="project" value="UniProtKB-ARBA"/>
</dbReference>
<dbReference type="InterPro" id="IPR004095">
    <property type="entry name" value="TGS"/>
</dbReference>
<dbReference type="InterPro" id="IPR002912">
    <property type="entry name" value="ACT_dom"/>
</dbReference>
<comment type="function">
    <text evidence="1">In eubacteria ppGpp (guanosine 3'-diphosphate 5'-diphosphate) is a mediator of the stringent response that coordinates a variety of cellular activities in response to changes in nutritional abundance.</text>
</comment>
<dbReference type="GO" id="GO:0015969">
    <property type="term" value="P:guanosine tetraphosphate metabolic process"/>
    <property type="evidence" value="ECO:0007669"/>
    <property type="project" value="InterPro"/>
</dbReference>
<protein>
    <submittedName>
        <fullName evidence="5">Bifunctional (P)ppGpp synthetase II and guanosine-3',5'-bis pyrophosphate 3'-pyrophosphohydrolase</fullName>
        <ecNumber evidence="5">2.7.6.5</ecNumber>
        <ecNumber evidence="5">3.1.7.2</ecNumber>
    </submittedName>
</protein>
<dbReference type="InterPro" id="IPR006674">
    <property type="entry name" value="HD_domain"/>
</dbReference>
<keyword evidence="6" id="KW-1185">Reference proteome</keyword>
<dbReference type="Pfam" id="PF19296">
    <property type="entry name" value="RelA_AH_RIS"/>
    <property type="match status" value="1"/>
</dbReference>
<dbReference type="SUPFAM" id="SSF81301">
    <property type="entry name" value="Nucleotidyltransferase"/>
    <property type="match status" value="1"/>
</dbReference>
<dbReference type="Pfam" id="PF13291">
    <property type="entry name" value="ACT_4"/>
    <property type="match status" value="1"/>
</dbReference>
<dbReference type="HOGENOM" id="CLU_012300_3_0_4"/>
<dbReference type="FunFam" id="3.30.460.10:FF:000001">
    <property type="entry name" value="GTP pyrophosphokinase RelA"/>
    <property type="match status" value="1"/>
</dbReference>
<dbReference type="PROSITE" id="PS51831">
    <property type="entry name" value="HD"/>
    <property type="match status" value="1"/>
</dbReference>
<dbReference type="Proteomes" id="UP000064007">
    <property type="component" value="Chromosome 1"/>
</dbReference>
<dbReference type="PANTHER" id="PTHR21262">
    <property type="entry name" value="GUANOSINE-3',5'-BIS DIPHOSPHATE 3'-PYROPHOSPHOHYDROLASE"/>
    <property type="match status" value="1"/>
</dbReference>
<dbReference type="SMART" id="SM00954">
    <property type="entry name" value="RelA_SpoT"/>
    <property type="match status" value="1"/>
</dbReference>
<feature type="domain" description="TGS" evidence="4">
    <location>
        <begin position="409"/>
        <end position="470"/>
    </location>
</feature>
<dbReference type="Pfam" id="PF13328">
    <property type="entry name" value="HD_4"/>
    <property type="match status" value="1"/>
</dbReference>
<dbReference type="SUPFAM" id="SSF81271">
    <property type="entry name" value="TGS-like"/>
    <property type="match status" value="1"/>
</dbReference>
<dbReference type="Pfam" id="PF04607">
    <property type="entry name" value="RelA_SpoT"/>
    <property type="match status" value="1"/>
</dbReference>
<evidence type="ECO:0000259" key="2">
    <source>
        <dbReference type="PROSITE" id="PS51671"/>
    </source>
</evidence>
<evidence type="ECO:0000256" key="1">
    <source>
        <dbReference type="RuleBase" id="RU003847"/>
    </source>
</evidence>
<dbReference type="Pfam" id="PF02824">
    <property type="entry name" value="TGS"/>
    <property type="match status" value="1"/>
</dbReference>
<dbReference type="Gene3D" id="3.10.20.30">
    <property type="match status" value="1"/>
</dbReference>
<proteinExistence type="inferred from homology"/>
<evidence type="ECO:0000313" key="5">
    <source>
        <dbReference type="EMBL" id="CEZ18940.1"/>
    </source>
</evidence>
<dbReference type="RefSeq" id="WP_046486630.1">
    <property type="nucleotide sequence ID" value="NZ_LN827929.1"/>
</dbReference>
<dbReference type="EMBL" id="LN827929">
    <property type="protein sequence ID" value="CEZ18940.1"/>
    <property type="molecule type" value="Genomic_DNA"/>
</dbReference>
<dbReference type="SUPFAM" id="SSF109604">
    <property type="entry name" value="HD-domain/PDEase-like"/>
    <property type="match status" value="1"/>
</dbReference>
<dbReference type="SMART" id="SM00471">
    <property type="entry name" value="HDc"/>
    <property type="match status" value="1"/>
</dbReference>
<accession>A0A0D6ETX5</accession>
<dbReference type="InterPro" id="IPR012676">
    <property type="entry name" value="TGS-like"/>
</dbReference>
<dbReference type="Gene3D" id="1.10.3210.10">
    <property type="entry name" value="Hypothetical protein af1432"/>
    <property type="match status" value="1"/>
</dbReference>
<evidence type="ECO:0000259" key="4">
    <source>
        <dbReference type="PROSITE" id="PS51880"/>
    </source>
</evidence>
<dbReference type="FunFam" id="3.10.20.30:FF:000002">
    <property type="entry name" value="GTP pyrophosphokinase (RelA/SpoT)"/>
    <property type="match status" value="1"/>
</dbReference>
<feature type="domain" description="HD" evidence="3">
    <location>
        <begin position="68"/>
        <end position="167"/>
    </location>
</feature>
<dbReference type="InterPro" id="IPR045600">
    <property type="entry name" value="RelA/SpoT_AH_RIS"/>
</dbReference>
<dbReference type="STRING" id="1581557.BN1208_0044"/>
<dbReference type="OrthoDB" id="9805041at2"/>
<keyword evidence="5" id="KW-0378">Hydrolase</keyword>
<dbReference type="EC" id="2.7.6.5" evidence="5"/>
<feature type="domain" description="ACT" evidence="2">
    <location>
        <begin position="655"/>
        <end position="730"/>
    </location>
</feature>
<gene>
    <name evidence="5" type="primary">spoT</name>
    <name evidence="5" type="ORF">BN1208_0044</name>
</gene>
<dbReference type="GO" id="GO:0008728">
    <property type="term" value="F:GTP diphosphokinase activity"/>
    <property type="evidence" value="ECO:0007669"/>
    <property type="project" value="UniProtKB-EC"/>
</dbReference>
<dbReference type="InterPro" id="IPR012675">
    <property type="entry name" value="Beta-grasp_dom_sf"/>
</dbReference>
<dbReference type="InterPro" id="IPR007685">
    <property type="entry name" value="RelA_SpoT"/>
</dbReference>
<dbReference type="NCBIfam" id="TIGR00691">
    <property type="entry name" value="spoT_relA"/>
    <property type="match status" value="1"/>
</dbReference>
<dbReference type="EC" id="3.1.7.2" evidence="5"/>
<dbReference type="GO" id="GO:0042594">
    <property type="term" value="P:response to starvation"/>
    <property type="evidence" value="ECO:0007669"/>
    <property type="project" value="TreeGrafter"/>
</dbReference>
<dbReference type="GO" id="GO:0008893">
    <property type="term" value="F:guanosine-3',5'-bis(diphosphate) 3'-diphosphatase activity"/>
    <property type="evidence" value="ECO:0007669"/>
    <property type="project" value="UniProtKB-EC"/>
</dbReference>
<evidence type="ECO:0000313" key="6">
    <source>
        <dbReference type="Proteomes" id="UP000064007"/>
    </source>
</evidence>
<dbReference type="KEGG" id="mbat:BN1208_0044"/>
<comment type="similarity">
    <text evidence="1">Belongs to the relA/spoT family.</text>
</comment>
<dbReference type="InterPro" id="IPR043519">
    <property type="entry name" value="NT_sf"/>
</dbReference>
<dbReference type="Gene3D" id="3.30.70.260">
    <property type="match status" value="1"/>
</dbReference>
<dbReference type="FunFam" id="1.10.3210.10:FF:000001">
    <property type="entry name" value="GTP pyrophosphokinase RelA"/>
    <property type="match status" value="1"/>
</dbReference>
<dbReference type="InterPro" id="IPR003607">
    <property type="entry name" value="HD/PDEase_dom"/>
</dbReference>